<keyword evidence="2" id="KW-1185">Reference proteome</keyword>
<protein>
    <submittedName>
        <fullName evidence="1">Uncharacterized protein</fullName>
    </submittedName>
</protein>
<evidence type="ECO:0000313" key="2">
    <source>
        <dbReference type="Proteomes" id="UP000268094"/>
    </source>
</evidence>
<sequence>MTSSGRAPRFRALRIAGVCFAVFLGLAGLAFVAADSWFRGKYEPALELQQAELTANVDDYCAQEAALGADPWFHEARTEGNAGPLLNAWLPWPPGHEDVPPGSPLVLPEALREDAVDLKQGKWLTANIDVSGLDYGWMARLLAYDRWDLLQDSPLGAKPRINWASGDMPDYILLTRWAKLRLRHGLVTGHPVEAAQQVRHLAWLSLSTETALGGVIAANLLEFERMAHDSLASPPVDWTPMSAEQTDRLSALAVTGLVFSSLASPPDVARKARHCATATSRCLALTEAAFFASMLEPFAKQPFQAAYAALDQDLADLACPTATARGVRARGLNLLDADSGMMTAEQALWIQRAPGHWLTSRIASVVVAMPVGNLQPLRDFHTKYPSTPQAEQAP</sequence>
<evidence type="ECO:0000313" key="1">
    <source>
        <dbReference type="EMBL" id="RKG78520.1"/>
    </source>
</evidence>
<organism evidence="1 2">
    <name type="scientific">Corallococcus terminator</name>
    <dbReference type="NCBI Taxonomy" id="2316733"/>
    <lineage>
        <taxon>Bacteria</taxon>
        <taxon>Pseudomonadati</taxon>
        <taxon>Myxococcota</taxon>
        <taxon>Myxococcia</taxon>
        <taxon>Myxococcales</taxon>
        <taxon>Cystobacterineae</taxon>
        <taxon>Myxococcaceae</taxon>
        <taxon>Corallococcus</taxon>
    </lineage>
</organism>
<dbReference type="Proteomes" id="UP000268094">
    <property type="component" value="Unassembled WGS sequence"/>
</dbReference>
<proteinExistence type="predicted"/>
<comment type="caution">
    <text evidence="1">The sequence shown here is derived from an EMBL/GenBank/DDBJ whole genome shotgun (WGS) entry which is preliminary data.</text>
</comment>
<accession>A0A3A8IFD0</accession>
<gene>
    <name evidence="1" type="ORF">D7V88_29720</name>
</gene>
<dbReference type="EMBL" id="RAVZ01000261">
    <property type="protein sequence ID" value="RKG78520.1"/>
    <property type="molecule type" value="Genomic_DNA"/>
</dbReference>
<dbReference type="OrthoDB" id="5487311at2"/>
<dbReference type="RefSeq" id="WP_120543990.1">
    <property type="nucleotide sequence ID" value="NZ_RAVZ01000261.1"/>
</dbReference>
<name>A0A3A8IFD0_9BACT</name>
<reference evidence="2" key="1">
    <citation type="submission" date="2018-09" db="EMBL/GenBank/DDBJ databases">
        <authorList>
            <person name="Livingstone P.G."/>
            <person name="Whitworth D.E."/>
        </authorList>
    </citation>
    <scope>NUCLEOTIDE SEQUENCE [LARGE SCALE GENOMIC DNA]</scope>
    <source>
        <strain evidence="2">CA054A</strain>
    </source>
</reference>
<dbReference type="AlphaFoldDB" id="A0A3A8IFD0"/>